<dbReference type="AlphaFoldDB" id="A0A4R4FE78"/>
<dbReference type="Proteomes" id="UP000295710">
    <property type="component" value="Unassembled WGS sequence"/>
</dbReference>
<evidence type="ECO:0000313" key="2">
    <source>
        <dbReference type="EMBL" id="TDA20976.1"/>
    </source>
</evidence>
<accession>A0A4R4FE78</accession>
<keyword evidence="1" id="KW-0812">Transmembrane</keyword>
<name>A0A4R4FE78_9FIRM</name>
<comment type="caution">
    <text evidence="2">The sequence shown here is derived from an EMBL/GenBank/DDBJ whole genome shotgun (WGS) entry which is preliminary data.</text>
</comment>
<feature type="transmembrane region" description="Helical" evidence="1">
    <location>
        <begin position="23"/>
        <end position="42"/>
    </location>
</feature>
<evidence type="ECO:0008006" key="4">
    <source>
        <dbReference type="Google" id="ProtNLM"/>
    </source>
</evidence>
<protein>
    <recommendedName>
        <fullName evidence="4">Polysaccharide chain length determinant N-terminal domain-containing protein</fullName>
    </recommendedName>
</protein>
<feature type="transmembrane region" description="Helical" evidence="1">
    <location>
        <begin position="202"/>
        <end position="223"/>
    </location>
</feature>
<reference evidence="2 3" key="1">
    <citation type="journal article" date="2016" name="Nat. Microbiol.">
        <title>The Mouse Intestinal Bacterial Collection (miBC) provides host-specific insight into cultured diversity and functional potential of the gut microbiota.</title>
        <authorList>
            <person name="Lagkouvardos I."/>
            <person name="Pukall R."/>
            <person name="Abt B."/>
            <person name="Foesel B.U."/>
            <person name="Meier-Kolthoff J.P."/>
            <person name="Kumar N."/>
            <person name="Bresciani A."/>
            <person name="Martinez I."/>
            <person name="Just S."/>
            <person name="Ziegler C."/>
            <person name="Brugiroux S."/>
            <person name="Garzetti D."/>
            <person name="Wenning M."/>
            <person name="Bui T.P."/>
            <person name="Wang J."/>
            <person name="Hugenholtz F."/>
            <person name="Plugge C.M."/>
            <person name="Peterson D.A."/>
            <person name="Hornef M.W."/>
            <person name="Baines J.F."/>
            <person name="Smidt H."/>
            <person name="Walter J."/>
            <person name="Kristiansen K."/>
            <person name="Nielsen H.B."/>
            <person name="Haller D."/>
            <person name="Overmann J."/>
            <person name="Stecher B."/>
            <person name="Clavel T."/>
        </authorList>
    </citation>
    <scope>NUCLEOTIDE SEQUENCE [LARGE SCALE GENOMIC DNA]</scope>
    <source>
        <strain evidence="2 3">DSM 28560</strain>
    </source>
</reference>
<keyword evidence="1" id="KW-1133">Transmembrane helix</keyword>
<dbReference type="EMBL" id="SMMX01000013">
    <property type="protein sequence ID" value="TDA20976.1"/>
    <property type="molecule type" value="Genomic_DNA"/>
</dbReference>
<proteinExistence type="predicted"/>
<evidence type="ECO:0000313" key="3">
    <source>
        <dbReference type="Proteomes" id="UP000295710"/>
    </source>
</evidence>
<evidence type="ECO:0000256" key="1">
    <source>
        <dbReference type="SAM" id="Phobius"/>
    </source>
</evidence>
<keyword evidence="1" id="KW-0472">Membrane</keyword>
<sequence length="361" mass="40118">METQHNNEIIITWEKFRDNIRRFWWIILAAVLMGGGIAFATGTSDKTAHDDSYKAESVFYLQSANSGTQNNKEALNNYVDAYRENSLEASGEARLKTLVNLMGTEGTKQEIDQAMAERGYDDYKFDAGQVELTSEERLLNVTVKGKSEEETLAVAEIYSTMIQTKITEMSDDLEVVMLQEPSENVRVEHASVPGQSTTVMKYAFILALSLIVALIALFICSLWDKRFRNKNEVPALTEVPLLGQIKSEKGSDDSLGMITFLLSQYVEKQGFHRCAVVGLGSKKITAELLERLTGGANKNLSDEKIAVIHDSGNMYAELERSGIDEIVLAIGKNDAKIAEVEDTVNILKIMDKKIVGIVYGH</sequence>
<keyword evidence="3" id="KW-1185">Reference proteome</keyword>
<gene>
    <name evidence="2" type="ORF">E1963_14465</name>
</gene>
<dbReference type="RefSeq" id="WP_132279349.1">
    <property type="nucleotide sequence ID" value="NZ_JAOBST010000011.1"/>
</dbReference>
<organism evidence="2 3">
    <name type="scientific">Extibacter muris</name>
    <dbReference type="NCBI Taxonomy" id="1796622"/>
    <lineage>
        <taxon>Bacteria</taxon>
        <taxon>Bacillati</taxon>
        <taxon>Bacillota</taxon>
        <taxon>Clostridia</taxon>
        <taxon>Lachnospirales</taxon>
        <taxon>Lachnospiraceae</taxon>
        <taxon>Extibacter</taxon>
    </lineage>
</organism>